<reference evidence="2 3" key="1">
    <citation type="submission" date="2016-10" db="EMBL/GenBank/DDBJ databases">
        <authorList>
            <person name="de Groot N.N."/>
        </authorList>
    </citation>
    <scope>NUCLEOTIDE SEQUENCE [LARGE SCALE GENOMIC DNA]</scope>
    <source>
        <strain evidence="2 3">DSM 2784</strain>
    </source>
</reference>
<name>A0A1G5S862_9FIRM</name>
<evidence type="ECO:0000313" key="3">
    <source>
        <dbReference type="Proteomes" id="UP000199208"/>
    </source>
</evidence>
<keyword evidence="3" id="KW-1185">Reference proteome</keyword>
<sequence length="164" mass="18659">MEKERGNQTPTVKDDVLRAEGPGPVGSAAIKRIEVRYLAKVKTIKEELSTESKVSAEKRRLKSLFKDVSSEKLKLVDSLLDNAAWMIVKLQELRDIVDREGLIDEYQNGANQWGKKRSAAADLYNSILKNFMTLMRQLTDLVPESKLADDEIEDEFMQFVNNRG</sequence>
<evidence type="ECO:0000313" key="2">
    <source>
        <dbReference type="EMBL" id="SCZ82090.1"/>
    </source>
</evidence>
<dbReference type="EMBL" id="FMWL01000034">
    <property type="protein sequence ID" value="SCZ82090.1"/>
    <property type="molecule type" value="Genomic_DNA"/>
</dbReference>
<feature type="region of interest" description="Disordered" evidence="1">
    <location>
        <begin position="1"/>
        <end position="21"/>
    </location>
</feature>
<accession>A0A1G5S862</accession>
<protein>
    <recommendedName>
        <fullName evidence="4">Phage terminase, small subunit</fullName>
    </recommendedName>
</protein>
<evidence type="ECO:0000256" key="1">
    <source>
        <dbReference type="SAM" id="MobiDB-lite"/>
    </source>
</evidence>
<gene>
    <name evidence="2" type="ORF">SAMN03080599_03347</name>
</gene>
<proteinExistence type="predicted"/>
<dbReference type="STRING" id="1120920.SAMN03080599_03347"/>
<organism evidence="2 3">
    <name type="scientific">Acidaminobacter hydrogenoformans DSM 2784</name>
    <dbReference type="NCBI Taxonomy" id="1120920"/>
    <lineage>
        <taxon>Bacteria</taxon>
        <taxon>Bacillati</taxon>
        <taxon>Bacillota</taxon>
        <taxon>Clostridia</taxon>
        <taxon>Peptostreptococcales</taxon>
        <taxon>Acidaminobacteraceae</taxon>
        <taxon>Acidaminobacter</taxon>
    </lineage>
</organism>
<dbReference type="AlphaFoldDB" id="A0A1G5S862"/>
<dbReference type="Proteomes" id="UP000199208">
    <property type="component" value="Unassembled WGS sequence"/>
</dbReference>
<feature type="compositionally biased region" description="Basic and acidic residues" evidence="1">
    <location>
        <begin position="1"/>
        <end position="18"/>
    </location>
</feature>
<evidence type="ECO:0008006" key="4">
    <source>
        <dbReference type="Google" id="ProtNLM"/>
    </source>
</evidence>